<feature type="region of interest" description="Disordered" evidence="4">
    <location>
        <begin position="594"/>
        <end position="646"/>
    </location>
</feature>
<proteinExistence type="predicted"/>
<evidence type="ECO:0000313" key="7">
    <source>
        <dbReference type="EMBL" id="CDW79350.1"/>
    </source>
</evidence>
<name>A0A078AAP2_STYLE</name>
<evidence type="ECO:0000256" key="3">
    <source>
        <dbReference type="ARBA" id="ARBA00022833"/>
    </source>
</evidence>
<dbReference type="SUPFAM" id="SSF49879">
    <property type="entry name" value="SMAD/FHA domain"/>
    <property type="match status" value="1"/>
</dbReference>
<dbReference type="Gene3D" id="3.30.40.10">
    <property type="entry name" value="Zinc/RING finger domain, C3HC4 (zinc finger)"/>
    <property type="match status" value="1"/>
</dbReference>
<dbReference type="Gene3D" id="2.60.200.20">
    <property type="match status" value="1"/>
</dbReference>
<dbReference type="InterPro" id="IPR008984">
    <property type="entry name" value="SMAD_FHA_dom_sf"/>
</dbReference>
<keyword evidence="2" id="KW-0863">Zinc-finger</keyword>
<dbReference type="PROSITE" id="PS51292">
    <property type="entry name" value="ZF_RING_CH"/>
    <property type="match status" value="1"/>
</dbReference>
<evidence type="ECO:0000256" key="1">
    <source>
        <dbReference type="ARBA" id="ARBA00022723"/>
    </source>
</evidence>
<dbReference type="Pfam" id="PF00498">
    <property type="entry name" value="FHA"/>
    <property type="match status" value="1"/>
</dbReference>
<keyword evidence="3" id="KW-0862">Zinc</keyword>
<dbReference type="InParanoid" id="A0A078AAP2"/>
<evidence type="ECO:0000256" key="4">
    <source>
        <dbReference type="SAM" id="MobiDB-lite"/>
    </source>
</evidence>
<feature type="compositionally biased region" description="Polar residues" evidence="4">
    <location>
        <begin position="762"/>
        <end position="774"/>
    </location>
</feature>
<dbReference type="SUPFAM" id="SSF57850">
    <property type="entry name" value="RING/U-box"/>
    <property type="match status" value="1"/>
</dbReference>
<dbReference type="PANTHER" id="PTHR46210">
    <property type="entry name" value="FHA DOMAIN-CONTAINING PROTEIN"/>
    <property type="match status" value="1"/>
</dbReference>
<dbReference type="Proteomes" id="UP000039865">
    <property type="component" value="Unassembled WGS sequence"/>
</dbReference>
<evidence type="ECO:0000313" key="8">
    <source>
        <dbReference type="Proteomes" id="UP000039865"/>
    </source>
</evidence>
<dbReference type="PROSITE" id="PS50006">
    <property type="entry name" value="FHA_DOMAIN"/>
    <property type="match status" value="1"/>
</dbReference>
<dbReference type="AlphaFoldDB" id="A0A078AAP2"/>
<keyword evidence="1" id="KW-0479">Metal-binding</keyword>
<feature type="compositionally biased region" description="Acidic residues" evidence="4">
    <location>
        <begin position="777"/>
        <end position="792"/>
    </location>
</feature>
<dbReference type="SMART" id="SM00240">
    <property type="entry name" value="FHA"/>
    <property type="match status" value="1"/>
</dbReference>
<dbReference type="Pfam" id="PF12906">
    <property type="entry name" value="RINGv"/>
    <property type="match status" value="1"/>
</dbReference>
<gene>
    <name evidence="7" type="primary">Contig7022.g344</name>
    <name evidence="7" type="ORF">STYLEM_8337</name>
</gene>
<feature type="region of interest" description="Disordered" evidence="4">
    <location>
        <begin position="1091"/>
        <end position="1110"/>
    </location>
</feature>
<accession>A0A078AAP2</accession>
<dbReference type="InterPro" id="IPR013083">
    <property type="entry name" value="Znf_RING/FYVE/PHD"/>
</dbReference>
<dbReference type="SMART" id="SM00744">
    <property type="entry name" value="RINGv"/>
    <property type="match status" value="1"/>
</dbReference>
<dbReference type="PANTHER" id="PTHR46210:SF1">
    <property type="entry name" value="FHA DOMAIN-CONTAINING PROTEIN"/>
    <property type="match status" value="1"/>
</dbReference>
<evidence type="ECO:0000259" key="6">
    <source>
        <dbReference type="PROSITE" id="PS51292"/>
    </source>
</evidence>
<reference evidence="7 8" key="1">
    <citation type="submission" date="2014-06" db="EMBL/GenBank/DDBJ databases">
        <authorList>
            <person name="Swart Estienne"/>
        </authorList>
    </citation>
    <scope>NUCLEOTIDE SEQUENCE [LARGE SCALE GENOMIC DNA]</scope>
    <source>
        <strain evidence="7 8">130c</strain>
    </source>
</reference>
<dbReference type="InterPro" id="IPR011016">
    <property type="entry name" value="Znf_RING-CH"/>
</dbReference>
<feature type="compositionally biased region" description="Basic and acidic residues" evidence="4">
    <location>
        <begin position="960"/>
        <end position="970"/>
    </location>
</feature>
<keyword evidence="8" id="KW-1185">Reference proteome</keyword>
<feature type="domain" description="FHA" evidence="5">
    <location>
        <begin position="423"/>
        <end position="467"/>
    </location>
</feature>
<protein>
    <recommendedName>
        <fullName evidence="9">Fha domain</fullName>
    </recommendedName>
</protein>
<dbReference type="GO" id="GO:0008270">
    <property type="term" value="F:zinc ion binding"/>
    <property type="evidence" value="ECO:0007669"/>
    <property type="project" value="UniProtKB-KW"/>
</dbReference>
<feature type="region of interest" description="Disordered" evidence="4">
    <location>
        <begin position="755"/>
        <end position="807"/>
    </location>
</feature>
<dbReference type="OrthoDB" id="264354at2759"/>
<feature type="region of interest" description="Disordered" evidence="4">
    <location>
        <begin position="960"/>
        <end position="995"/>
    </location>
</feature>
<evidence type="ECO:0008006" key="9">
    <source>
        <dbReference type="Google" id="ProtNLM"/>
    </source>
</evidence>
<feature type="compositionally biased region" description="Polar residues" evidence="4">
    <location>
        <begin position="795"/>
        <end position="804"/>
    </location>
</feature>
<dbReference type="EMBL" id="CCKQ01007914">
    <property type="protein sequence ID" value="CDW79350.1"/>
    <property type="molecule type" value="Genomic_DNA"/>
</dbReference>
<dbReference type="InterPro" id="IPR000253">
    <property type="entry name" value="FHA_dom"/>
</dbReference>
<sequence length="1110" mass="127305">MKIIRVSLMPPSKKGDPQVKYLKLPLQMIYKFSQLPLTAESWLWEKEQSHRLFNFHDGYRIYDSILEIVGSSLIVKKGQSDIEIKKASTYFDKQNHITDQEDGDDQQKKDSKLANVIFNDGEYYLYEPQNKDASKFNIIDNHLWLITKFMPNKTIEVKEGDVIRFGRIPFKIAKMQLDDSDKNDQSLNYSVSQDISNNDIPIIQLPGGGNDHSNLDISANNLLPHPLRNLYQNHSNITNNGNVTTYLEDMSFHDNLQLRGEQPPPQLAGDNSPQISFLKGIKRPNDKNTGGLKDNLKGGLESGKACRICLDDTEEEGNPFITPCKCAGSMKFIHLQCLREWLDSKKVQQKLEGVYSYYWEELVCELCKEPLALNNISVSNKNKTYYLLNFKQPKNKKFLVLESDIECLSKAIHVIVFSVKPDFFVGRRINNDITVSDISVSRNQASIKLKDGKVIVEDCESKFGTFVKIQGPIQVPRIGRLPIQIEKKCFFVRLENRFSCMQSCFLSCGLLKNQELYDHYKDVKDKFPKEIEHYFVPKLNQVEKKTALLNPNKNYNRIIDESVITQMTNQGNVTEMRNKSPDIPAQIIKQNQPIPDSRQQQQNSNQQVSEPLNEDKFSRGMTGASSVGNRLNGKGQGHQKHNSNPFLNLNQKQAAALMNEMTMQQNKLPPIEGKGGISRLQVNNPQMQSQSQYGFETVFESNRMMPQFNQSNIGLDESRMSQHSLMRSMNDNLSNSQNFLRSMMKQNTLQGINEMDQDNINDNDASFNEINGNNIPEYDDEEGDEEEEDNDYQDSSAQQYQHQAATKIKQKNHEYYNEISKLNQDSERSEIEVLRNKQQNLINPTNQRQNNNHSTPQLNLNGATVIQENENNLDQMYSLRELDEEYKNESQEMRLSNGERADVSISAIGKTLNSGDNSYRFNKVMILNKDILNMEGVAVGGDGEDSRTNSVRLLDMKDAYNQHQNEDYNGRKKKKSVRQRQKKDHFQSKVTNQGSFIQVDEQKMNHNLEYNPALAAAQIMSIDSDRLEGSSKVSISQYNNIIEGNEGGIENQNNFRNLKKKMDKNSNYNSTNLKSFRNVADDNKFALTLGYKDGEEESERQKQMSQQKQL</sequence>
<feature type="compositionally biased region" description="Basic residues" evidence="4">
    <location>
        <begin position="971"/>
        <end position="983"/>
    </location>
</feature>
<evidence type="ECO:0000259" key="5">
    <source>
        <dbReference type="PROSITE" id="PS50006"/>
    </source>
</evidence>
<dbReference type="CDD" id="cd00060">
    <property type="entry name" value="FHA"/>
    <property type="match status" value="1"/>
</dbReference>
<organism evidence="7 8">
    <name type="scientific">Stylonychia lemnae</name>
    <name type="common">Ciliate</name>
    <dbReference type="NCBI Taxonomy" id="5949"/>
    <lineage>
        <taxon>Eukaryota</taxon>
        <taxon>Sar</taxon>
        <taxon>Alveolata</taxon>
        <taxon>Ciliophora</taxon>
        <taxon>Intramacronucleata</taxon>
        <taxon>Spirotrichea</taxon>
        <taxon>Stichotrichia</taxon>
        <taxon>Sporadotrichida</taxon>
        <taxon>Oxytrichidae</taxon>
        <taxon>Stylonychinae</taxon>
        <taxon>Stylonychia</taxon>
    </lineage>
</organism>
<dbReference type="CDD" id="cd16495">
    <property type="entry name" value="RING_CH-C4HC3_MARCH"/>
    <property type="match status" value="1"/>
</dbReference>
<evidence type="ECO:0000256" key="2">
    <source>
        <dbReference type="ARBA" id="ARBA00022771"/>
    </source>
</evidence>
<feature type="domain" description="RING-CH-type" evidence="6">
    <location>
        <begin position="298"/>
        <end position="374"/>
    </location>
</feature>